<feature type="compositionally biased region" description="Basic residues" evidence="8">
    <location>
        <begin position="129"/>
        <end position="138"/>
    </location>
</feature>
<comment type="function">
    <text evidence="5">Required for box C/D snoRNAs accumulation involved in snoRNA processing, snoRNA transport to the nucleolus and ribosome biogenesis.</text>
</comment>
<evidence type="ECO:0000256" key="7">
    <source>
        <dbReference type="PROSITE-ProRule" id="PRU00453"/>
    </source>
</evidence>
<evidence type="ECO:0000256" key="2">
    <source>
        <dbReference type="ARBA" id="ARBA00022723"/>
    </source>
</evidence>
<feature type="domain" description="HIT-type" evidence="9">
    <location>
        <begin position="51"/>
        <end position="85"/>
    </location>
</feature>
<organism evidence="10 11">
    <name type="scientific">Tulasnella calospora MUT 4182</name>
    <dbReference type="NCBI Taxonomy" id="1051891"/>
    <lineage>
        <taxon>Eukaryota</taxon>
        <taxon>Fungi</taxon>
        <taxon>Dikarya</taxon>
        <taxon>Basidiomycota</taxon>
        <taxon>Agaricomycotina</taxon>
        <taxon>Agaricomycetes</taxon>
        <taxon>Cantharellales</taxon>
        <taxon>Tulasnellaceae</taxon>
        <taxon>Tulasnella</taxon>
    </lineage>
</organism>
<dbReference type="GO" id="GO:0070761">
    <property type="term" value="C:pre-snoRNP complex"/>
    <property type="evidence" value="ECO:0007669"/>
    <property type="project" value="TreeGrafter"/>
</dbReference>
<keyword evidence="4" id="KW-0862">Zinc</keyword>
<evidence type="ECO:0000313" key="10">
    <source>
        <dbReference type="EMBL" id="KIO30946.1"/>
    </source>
</evidence>
<dbReference type="CDD" id="cd23023">
    <property type="entry name" value="zf-HIT_BCD1"/>
    <property type="match status" value="1"/>
</dbReference>
<feature type="compositionally biased region" description="Acidic residues" evidence="8">
    <location>
        <begin position="168"/>
        <end position="185"/>
    </location>
</feature>
<dbReference type="PANTHER" id="PTHR13483:SF3">
    <property type="entry name" value="BOX C_D SNORNA PROTEIN 1"/>
    <property type="match status" value="1"/>
</dbReference>
<dbReference type="InterPro" id="IPR007529">
    <property type="entry name" value="Znf_HIT"/>
</dbReference>
<evidence type="ECO:0000256" key="3">
    <source>
        <dbReference type="ARBA" id="ARBA00022771"/>
    </source>
</evidence>
<evidence type="ECO:0000256" key="5">
    <source>
        <dbReference type="ARBA" id="ARBA00049598"/>
    </source>
</evidence>
<dbReference type="SUPFAM" id="SSF144232">
    <property type="entry name" value="HIT/MYND zinc finger-like"/>
    <property type="match status" value="1"/>
</dbReference>
<evidence type="ECO:0000259" key="9">
    <source>
        <dbReference type="PROSITE" id="PS51083"/>
    </source>
</evidence>
<dbReference type="GO" id="GO:0005634">
    <property type="term" value="C:nucleus"/>
    <property type="evidence" value="ECO:0007669"/>
    <property type="project" value="TreeGrafter"/>
</dbReference>
<dbReference type="AlphaFoldDB" id="A0A0C3QQU7"/>
<evidence type="ECO:0000256" key="4">
    <source>
        <dbReference type="ARBA" id="ARBA00022833"/>
    </source>
</evidence>
<keyword evidence="11" id="KW-1185">Reference proteome</keyword>
<accession>A0A0C3QQU7</accession>
<dbReference type="PROSITE" id="PS51083">
    <property type="entry name" value="ZF_HIT"/>
    <property type="match status" value="1"/>
</dbReference>
<dbReference type="PANTHER" id="PTHR13483">
    <property type="entry name" value="BOX C_D SNORNA PROTEIN 1-RELATED"/>
    <property type="match status" value="1"/>
</dbReference>
<dbReference type="Proteomes" id="UP000054248">
    <property type="component" value="Unassembled WGS sequence"/>
</dbReference>
<dbReference type="Pfam" id="PF04438">
    <property type="entry name" value="zf-HIT"/>
    <property type="match status" value="1"/>
</dbReference>
<dbReference type="OrthoDB" id="272357at2759"/>
<sequence>MATASLPEAAAGQALLSHIPSPPAVSADPEIEFEAGPSTPRPPTSTPTPICAHCKLHPSKYTCPRCSFKSCSLPCSTTHKVLYNCSGVRDPVSYVPMNRYGWGTLMNDYTYLEGVGRKVGEVGGDIRKLKGGRGRKVRERGGARGGRGGRGRGGAGLGGRQGGKASGTDEEDESSSSDSSSDEDDSRSNEAPTSGDRRGQHDLAPNGLPVSRGHGLAPPGSKLEILQKQLALRDIKVDFLPEGMARRKMNQSFWNVKTKTAMLTIEFELHAPQRSITLSSDPNDSKPKSYTLLAHRNATNEALADVLEKQLALKEGQKHPDIPNWVRDSLIHRPRPSDEKQVEQPSPDLLFLLLKHSSQPAKPEYHSLDKSLTLDKCLRHKRFIEWPTIHVWLADEFEGTIVGAAPTSIQFPSKSKGRFGTPPPMKKQKLSEKAAKKVLTGLIGGYSSGSGDEEETDEDAEGEADGLINVMEYESDGEEEVAVVTARASIDPGTRADENEVLDWGDADEELEKEMEQDEETIQQLSRGIRGFADQLLKTQQSSKTAS</sequence>
<dbReference type="GO" id="GO:0000463">
    <property type="term" value="P:maturation of LSU-rRNA from tricistronic rRNA transcript (SSU-rRNA, 5.8S rRNA, LSU-rRNA)"/>
    <property type="evidence" value="ECO:0007669"/>
    <property type="project" value="TreeGrafter"/>
</dbReference>
<gene>
    <name evidence="10" type="ORF">M407DRAFT_20070</name>
</gene>
<dbReference type="HOGENOM" id="CLU_025524_1_0_1"/>
<keyword evidence="2" id="KW-0479">Metal-binding</keyword>
<feature type="region of interest" description="Disordered" evidence="8">
    <location>
        <begin position="124"/>
        <end position="220"/>
    </location>
</feature>
<keyword evidence="1" id="KW-0597">Phosphoprotein</keyword>
<dbReference type="GO" id="GO:0000492">
    <property type="term" value="P:box C/D snoRNP assembly"/>
    <property type="evidence" value="ECO:0007669"/>
    <property type="project" value="TreeGrafter"/>
</dbReference>
<evidence type="ECO:0000256" key="8">
    <source>
        <dbReference type="SAM" id="MobiDB-lite"/>
    </source>
</evidence>
<name>A0A0C3QQU7_9AGAM</name>
<dbReference type="STRING" id="1051891.A0A0C3QQU7"/>
<reference evidence="10 11" key="1">
    <citation type="submission" date="2014-04" db="EMBL/GenBank/DDBJ databases">
        <authorList>
            <consortium name="DOE Joint Genome Institute"/>
            <person name="Kuo A."/>
            <person name="Girlanda M."/>
            <person name="Perotto S."/>
            <person name="Kohler A."/>
            <person name="Nagy L.G."/>
            <person name="Floudas D."/>
            <person name="Copeland A."/>
            <person name="Barry K.W."/>
            <person name="Cichocki N."/>
            <person name="Veneault-Fourrey C."/>
            <person name="LaButti K."/>
            <person name="Lindquist E.A."/>
            <person name="Lipzen A."/>
            <person name="Lundell T."/>
            <person name="Morin E."/>
            <person name="Murat C."/>
            <person name="Sun H."/>
            <person name="Tunlid A."/>
            <person name="Henrissat B."/>
            <person name="Grigoriev I.V."/>
            <person name="Hibbett D.S."/>
            <person name="Martin F."/>
            <person name="Nordberg H.P."/>
            <person name="Cantor M.N."/>
            <person name="Hua S.X."/>
        </authorList>
    </citation>
    <scope>NUCLEOTIDE SEQUENCE [LARGE SCALE GENOMIC DNA]</scope>
    <source>
        <strain evidence="10 11">MUT 4182</strain>
    </source>
</reference>
<keyword evidence="3 7" id="KW-0863">Zinc-finger</keyword>
<dbReference type="InterPro" id="IPR057721">
    <property type="entry name" value="BCD1_alpha/beta"/>
</dbReference>
<evidence type="ECO:0000313" key="11">
    <source>
        <dbReference type="Proteomes" id="UP000054248"/>
    </source>
</evidence>
<feature type="region of interest" description="Disordered" evidence="8">
    <location>
        <begin position="25"/>
        <end position="46"/>
    </location>
</feature>
<reference evidence="11" key="2">
    <citation type="submission" date="2015-01" db="EMBL/GenBank/DDBJ databases">
        <title>Evolutionary Origins and Diversification of the Mycorrhizal Mutualists.</title>
        <authorList>
            <consortium name="DOE Joint Genome Institute"/>
            <consortium name="Mycorrhizal Genomics Consortium"/>
            <person name="Kohler A."/>
            <person name="Kuo A."/>
            <person name="Nagy L.G."/>
            <person name="Floudas D."/>
            <person name="Copeland A."/>
            <person name="Barry K.W."/>
            <person name="Cichocki N."/>
            <person name="Veneault-Fourrey C."/>
            <person name="LaButti K."/>
            <person name="Lindquist E.A."/>
            <person name="Lipzen A."/>
            <person name="Lundell T."/>
            <person name="Morin E."/>
            <person name="Murat C."/>
            <person name="Riley R."/>
            <person name="Ohm R."/>
            <person name="Sun H."/>
            <person name="Tunlid A."/>
            <person name="Henrissat B."/>
            <person name="Grigoriev I.V."/>
            <person name="Hibbett D.S."/>
            <person name="Martin F."/>
        </authorList>
    </citation>
    <scope>NUCLEOTIDE SEQUENCE [LARGE SCALE GENOMIC DNA]</scope>
    <source>
        <strain evidence="11">MUT 4182</strain>
    </source>
</reference>
<protein>
    <recommendedName>
        <fullName evidence="9">HIT-type domain-containing protein</fullName>
    </recommendedName>
</protein>
<evidence type="ECO:0000256" key="6">
    <source>
        <dbReference type="ARBA" id="ARBA00049654"/>
    </source>
</evidence>
<evidence type="ECO:0000256" key="1">
    <source>
        <dbReference type="ARBA" id="ARBA00022553"/>
    </source>
</evidence>
<dbReference type="GO" id="GO:0008270">
    <property type="term" value="F:zinc ion binding"/>
    <property type="evidence" value="ECO:0007669"/>
    <property type="project" value="UniProtKB-UniRule"/>
</dbReference>
<proteinExistence type="inferred from homology"/>
<dbReference type="Pfam" id="PF25790">
    <property type="entry name" value="BCD1"/>
    <property type="match status" value="1"/>
</dbReference>
<dbReference type="GO" id="GO:0048254">
    <property type="term" value="P:snoRNA localization"/>
    <property type="evidence" value="ECO:0007669"/>
    <property type="project" value="TreeGrafter"/>
</dbReference>
<dbReference type="EMBL" id="KN822967">
    <property type="protein sequence ID" value="KIO30946.1"/>
    <property type="molecule type" value="Genomic_DNA"/>
</dbReference>
<dbReference type="InterPro" id="IPR051639">
    <property type="entry name" value="BCD1"/>
</dbReference>
<feature type="compositionally biased region" description="Gly residues" evidence="8">
    <location>
        <begin position="143"/>
        <end position="165"/>
    </location>
</feature>
<dbReference type="Gene3D" id="3.30.60.190">
    <property type="match status" value="1"/>
</dbReference>
<comment type="similarity">
    <text evidence="6">Belongs to the BCD1 family.</text>
</comment>